<comment type="similarity">
    <text evidence="2">Belongs to the calycin superfamily. Lipocalin family. Highly divergent.</text>
</comment>
<evidence type="ECO:0000256" key="1">
    <source>
        <dbReference type="ARBA" id="ARBA00004613"/>
    </source>
</evidence>
<dbReference type="Gene3D" id="2.40.128.20">
    <property type="match status" value="1"/>
</dbReference>
<evidence type="ECO:0000256" key="8">
    <source>
        <dbReference type="ARBA" id="ARBA00022850"/>
    </source>
</evidence>
<keyword evidence="14" id="KW-1185">Reference proteome</keyword>
<dbReference type="GO" id="GO:0034361">
    <property type="term" value="C:very-low-density lipoprotein particle"/>
    <property type="evidence" value="ECO:0007669"/>
    <property type="project" value="TreeGrafter"/>
</dbReference>
<dbReference type="GO" id="GO:0033344">
    <property type="term" value="P:cholesterol efflux"/>
    <property type="evidence" value="ECO:0007669"/>
    <property type="project" value="TreeGrafter"/>
</dbReference>
<dbReference type="GO" id="GO:0034384">
    <property type="term" value="P:high-density lipoprotein particle clearance"/>
    <property type="evidence" value="ECO:0007669"/>
    <property type="project" value="TreeGrafter"/>
</dbReference>
<dbReference type="PANTHER" id="PTHR32028">
    <property type="entry name" value="APOLIPOPROTEIN M"/>
    <property type="match status" value="1"/>
</dbReference>
<reference evidence="13" key="1">
    <citation type="submission" date="2022-03" db="EMBL/GenBank/DDBJ databases">
        <authorList>
            <person name="Alioto T."/>
            <person name="Alioto T."/>
            <person name="Gomez Garrido J."/>
        </authorList>
    </citation>
    <scope>NUCLEOTIDE SEQUENCE</scope>
</reference>
<keyword evidence="9" id="KW-0445">Lipid transport</keyword>
<dbReference type="InterPro" id="IPR022734">
    <property type="entry name" value="ApoM"/>
</dbReference>
<accession>A0AAD1T0F0</accession>
<dbReference type="GO" id="GO:0034375">
    <property type="term" value="P:high-density lipoprotein particle remodeling"/>
    <property type="evidence" value="ECO:0007669"/>
    <property type="project" value="TreeGrafter"/>
</dbReference>
<protein>
    <recommendedName>
        <fullName evidence="4">Apolipoprotein M</fullName>
    </recommendedName>
</protein>
<keyword evidence="6" id="KW-0964">Secreted</keyword>
<dbReference type="Pfam" id="PF11032">
    <property type="entry name" value="ApoM"/>
    <property type="match status" value="1"/>
</dbReference>
<dbReference type="GO" id="GO:0034362">
    <property type="term" value="C:low-density lipoprotein particle"/>
    <property type="evidence" value="ECO:0007669"/>
    <property type="project" value="TreeGrafter"/>
</dbReference>
<evidence type="ECO:0000313" key="14">
    <source>
        <dbReference type="Proteomes" id="UP001295444"/>
    </source>
</evidence>
<evidence type="ECO:0000256" key="11">
    <source>
        <dbReference type="ARBA" id="ARBA00025553"/>
    </source>
</evidence>
<dbReference type="GO" id="GO:0005319">
    <property type="term" value="F:lipid transporter activity"/>
    <property type="evidence" value="ECO:0007669"/>
    <property type="project" value="TreeGrafter"/>
</dbReference>
<dbReference type="Proteomes" id="UP001295444">
    <property type="component" value="Chromosome 09"/>
</dbReference>
<evidence type="ECO:0000256" key="10">
    <source>
        <dbReference type="ARBA" id="ARBA00023157"/>
    </source>
</evidence>
<evidence type="ECO:0000256" key="2">
    <source>
        <dbReference type="ARBA" id="ARBA00007071"/>
    </source>
</evidence>
<dbReference type="AlphaFoldDB" id="A0AAD1T0F0"/>
<dbReference type="GO" id="GO:0005543">
    <property type="term" value="F:phospholipid binding"/>
    <property type="evidence" value="ECO:0007669"/>
    <property type="project" value="TreeGrafter"/>
</dbReference>
<dbReference type="PANTHER" id="PTHR32028:SF1">
    <property type="entry name" value="APOLIPOPROTEIN M"/>
    <property type="match status" value="1"/>
</dbReference>
<evidence type="ECO:0000313" key="13">
    <source>
        <dbReference type="EMBL" id="CAH2314405.1"/>
    </source>
</evidence>
<keyword evidence="7 12" id="KW-0732">Signal</keyword>
<evidence type="ECO:0000256" key="9">
    <source>
        <dbReference type="ARBA" id="ARBA00023055"/>
    </source>
</evidence>
<name>A0AAD1T0F0_PELCU</name>
<feature type="signal peptide" evidence="12">
    <location>
        <begin position="1"/>
        <end position="23"/>
    </location>
</feature>
<comment type="function">
    <text evidence="11">Probably involved in lipid transport. Can bind sphingosine-1-phosphate, myristic acid, palmitic acid and stearic acid, retinol, all-trans-retinoic acid and 9-cis-retinoic acid.</text>
</comment>
<evidence type="ECO:0000256" key="7">
    <source>
        <dbReference type="ARBA" id="ARBA00022729"/>
    </source>
</evidence>
<sequence>MIGNTWSYILYLYGLVIDSLIVCDNSDRLSASSVNRTEFPLQYMGQWYFLAAAAPSESRALETFKVMDNAEFRVQASTEQEKLVFIATVRVKDGSCVPRKWIYILTDGSTELRTEGHPDRTTELFSSKCSKCVILKETENNISRLLLYSRSPQLEEEFIEEFKEKASCEGYKEILEIPQTLDYCHMEK</sequence>
<gene>
    <name evidence="13" type="ORF">PECUL_23A011064</name>
</gene>
<keyword evidence="5" id="KW-0813">Transport</keyword>
<dbReference type="EMBL" id="OW240920">
    <property type="protein sequence ID" value="CAH2314405.1"/>
    <property type="molecule type" value="Genomic_DNA"/>
</dbReference>
<dbReference type="InterPro" id="IPR012674">
    <property type="entry name" value="Calycin"/>
</dbReference>
<evidence type="ECO:0000256" key="3">
    <source>
        <dbReference type="ARBA" id="ARBA00011559"/>
    </source>
</evidence>
<feature type="chain" id="PRO_5042069556" description="Apolipoprotein M" evidence="12">
    <location>
        <begin position="24"/>
        <end position="188"/>
    </location>
</feature>
<organism evidence="13 14">
    <name type="scientific">Pelobates cultripes</name>
    <name type="common">Western spadefoot toad</name>
    <dbReference type="NCBI Taxonomy" id="61616"/>
    <lineage>
        <taxon>Eukaryota</taxon>
        <taxon>Metazoa</taxon>
        <taxon>Chordata</taxon>
        <taxon>Craniata</taxon>
        <taxon>Vertebrata</taxon>
        <taxon>Euteleostomi</taxon>
        <taxon>Amphibia</taxon>
        <taxon>Batrachia</taxon>
        <taxon>Anura</taxon>
        <taxon>Pelobatoidea</taxon>
        <taxon>Pelobatidae</taxon>
        <taxon>Pelobates</taxon>
    </lineage>
</organism>
<keyword evidence="8" id="KW-0345">HDL</keyword>
<comment type="subcellular location">
    <subcellularLocation>
        <location evidence="1">Secreted</location>
    </subcellularLocation>
</comment>
<evidence type="ECO:0000256" key="12">
    <source>
        <dbReference type="SAM" id="SignalP"/>
    </source>
</evidence>
<dbReference type="GO" id="GO:0034380">
    <property type="term" value="P:high-density lipoprotein particle assembly"/>
    <property type="evidence" value="ECO:0007669"/>
    <property type="project" value="TreeGrafter"/>
</dbReference>
<dbReference type="GO" id="GO:0034364">
    <property type="term" value="C:high-density lipoprotein particle"/>
    <property type="evidence" value="ECO:0007669"/>
    <property type="project" value="UniProtKB-KW"/>
</dbReference>
<evidence type="ECO:0000256" key="4">
    <source>
        <dbReference type="ARBA" id="ARBA00019937"/>
    </source>
</evidence>
<dbReference type="SUPFAM" id="SSF50814">
    <property type="entry name" value="Lipocalins"/>
    <property type="match status" value="1"/>
</dbReference>
<keyword evidence="10" id="KW-1015">Disulfide bond</keyword>
<evidence type="ECO:0000256" key="5">
    <source>
        <dbReference type="ARBA" id="ARBA00022448"/>
    </source>
</evidence>
<proteinExistence type="inferred from homology"/>
<evidence type="ECO:0000256" key="6">
    <source>
        <dbReference type="ARBA" id="ARBA00022525"/>
    </source>
</evidence>
<comment type="subunit">
    <text evidence="3">Interacts with LRP2; LRP2 mediates APOM renal uptake and subsequent lysosomal degradation.</text>
</comment>